<dbReference type="Proteomes" id="UP000184330">
    <property type="component" value="Unassembled WGS sequence"/>
</dbReference>
<keyword evidence="4" id="KW-1185">Reference proteome</keyword>
<feature type="region of interest" description="Disordered" evidence="2">
    <location>
        <begin position="385"/>
        <end position="433"/>
    </location>
</feature>
<gene>
    <name evidence="3" type="ORF">PAC_12963</name>
</gene>
<evidence type="ECO:0000313" key="4">
    <source>
        <dbReference type="Proteomes" id="UP000184330"/>
    </source>
</evidence>
<sequence length="530" mass="60418">MSEQIINCMNISAKYQNRLLAATRDLEAARVFVLTTNASPLCIASSTSTLLLAQPSPRLSAGHQQSKMDRKYEVVHGTDGVEIKHTCGVFKFSKHVRQSLEFNGTAYWKDVGRHAPLKTPLLTKRDTIKVHQPPIRGQSHSWWQAQCAFRGLATNGTLDELANRAKKLAQKEMKVWEANAKENSWLHTMTDSDKMVEDPERFLKERFKAGEKSRDIVLIHLRQADIRSIAQSLDLECEIAREAIRGFDYAYSQWVSIAVVGQDKAAVAEKVQAMQIKEKHAMREMQKHRQEEERQEKEWAQRQKEMAEQKLRDKEAALKTAKDSDPTGTWEIKCPYIVEQWGHMAQREDPPLSMEIFMQNTSKGPQMFATFDFIVVERVMRFERQASDKPKPAPKTAVKAGTKRPREDVSDEGRYDSGDERRSPTPEPFYLGPTPFSAKHPTWKYRYRGKETGESEILIGEDENVYHITLQGPKGRTLKGNFGATIMQNCTFTGVKVEAGVKPKIDIGGEWAAYNESAYNRPGSRRWGGW</sequence>
<evidence type="ECO:0000256" key="1">
    <source>
        <dbReference type="SAM" id="Coils"/>
    </source>
</evidence>
<reference evidence="3 4" key="1">
    <citation type="submission" date="2016-03" db="EMBL/GenBank/DDBJ databases">
        <authorList>
            <person name="Ploux O."/>
        </authorList>
    </citation>
    <scope>NUCLEOTIDE SEQUENCE [LARGE SCALE GENOMIC DNA]</scope>
    <source>
        <strain evidence="3 4">UAMH 11012</strain>
    </source>
</reference>
<organism evidence="3 4">
    <name type="scientific">Phialocephala subalpina</name>
    <dbReference type="NCBI Taxonomy" id="576137"/>
    <lineage>
        <taxon>Eukaryota</taxon>
        <taxon>Fungi</taxon>
        <taxon>Dikarya</taxon>
        <taxon>Ascomycota</taxon>
        <taxon>Pezizomycotina</taxon>
        <taxon>Leotiomycetes</taxon>
        <taxon>Helotiales</taxon>
        <taxon>Mollisiaceae</taxon>
        <taxon>Phialocephala</taxon>
        <taxon>Phialocephala fortinii species complex</taxon>
    </lineage>
</organism>
<evidence type="ECO:0000313" key="3">
    <source>
        <dbReference type="EMBL" id="CZR63066.1"/>
    </source>
</evidence>
<feature type="compositionally biased region" description="Basic and acidic residues" evidence="2">
    <location>
        <begin position="404"/>
        <end position="424"/>
    </location>
</feature>
<name>A0A1L7XDK0_9HELO</name>
<dbReference type="OrthoDB" id="4630416at2759"/>
<accession>A0A1L7XDK0</accession>
<proteinExistence type="predicted"/>
<protein>
    <submittedName>
        <fullName evidence="3">Uncharacterized protein</fullName>
    </submittedName>
</protein>
<keyword evidence="1" id="KW-0175">Coiled coil</keyword>
<feature type="coiled-coil region" evidence="1">
    <location>
        <begin position="271"/>
        <end position="324"/>
    </location>
</feature>
<evidence type="ECO:0000256" key="2">
    <source>
        <dbReference type="SAM" id="MobiDB-lite"/>
    </source>
</evidence>
<dbReference type="EMBL" id="FJOG01000022">
    <property type="protein sequence ID" value="CZR63066.1"/>
    <property type="molecule type" value="Genomic_DNA"/>
</dbReference>
<dbReference type="AlphaFoldDB" id="A0A1L7XDK0"/>